<keyword evidence="1 2" id="KW-0694">RNA-binding</keyword>
<organism evidence="5 6">
    <name type="scientific">Reticulomyxa filosa</name>
    <dbReference type="NCBI Taxonomy" id="46433"/>
    <lineage>
        <taxon>Eukaryota</taxon>
        <taxon>Sar</taxon>
        <taxon>Rhizaria</taxon>
        <taxon>Retaria</taxon>
        <taxon>Foraminifera</taxon>
        <taxon>Monothalamids</taxon>
        <taxon>Reticulomyxidae</taxon>
        <taxon>Reticulomyxa</taxon>
    </lineage>
</organism>
<dbReference type="EMBL" id="ASPP01004613">
    <property type="protein sequence ID" value="ETO31914.1"/>
    <property type="molecule type" value="Genomic_DNA"/>
</dbReference>
<evidence type="ECO:0000256" key="2">
    <source>
        <dbReference type="PROSITE-ProRule" id="PRU00332"/>
    </source>
</evidence>
<evidence type="ECO:0000259" key="4">
    <source>
        <dbReference type="PROSITE" id="PS50961"/>
    </source>
</evidence>
<proteinExistence type="predicted"/>
<name>X6P1H6_RETFI</name>
<feature type="compositionally biased region" description="Basic and acidic residues" evidence="3">
    <location>
        <begin position="152"/>
        <end position="161"/>
    </location>
</feature>
<evidence type="ECO:0000256" key="1">
    <source>
        <dbReference type="ARBA" id="ARBA00022884"/>
    </source>
</evidence>
<gene>
    <name evidence="5" type="ORF">RFI_05203</name>
</gene>
<dbReference type="Pfam" id="PF05383">
    <property type="entry name" value="La"/>
    <property type="match status" value="1"/>
</dbReference>
<dbReference type="OrthoDB" id="340227at2759"/>
<evidence type="ECO:0000313" key="5">
    <source>
        <dbReference type="EMBL" id="ETO31914.1"/>
    </source>
</evidence>
<accession>X6P1H6</accession>
<reference evidence="5 6" key="1">
    <citation type="journal article" date="2013" name="Curr. Biol.">
        <title>The Genome of the Foraminiferan Reticulomyxa filosa.</title>
        <authorList>
            <person name="Glockner G."/>
            <person name="Hulsmann N."/>
            <person name="Schleicher M."/>
            <person name="Noegel A.A."/>
            <person name="Eichinger L."/>
            <person name="Gallinger C."/>
            <person name="Pawlowski J."/>
            <person name="Sierra R."/>
            <person name="Euteneuer U."/>
            <person name="Pillet L."/>
            <person name="Moustafa A."/>
            <person name="Platzer M."/>
            <person name="Groth M."/>
            <person name="Szafranski K."/>
            <person name="Schliwa M."/>
        </authorList>
    </citation>
    <scope>NUCLEOTIDE SEQUENCE [LARGE SCALE GENOMIC DNA]</scope>
</reference>
<dbReference type="AlphaFoldDB" id="X6P1H6"/>
<sequence length="173" mass="20064">KESKESLSEKIKAQVEYYFSEKNLKQDEFLQGLMDNEGWVKARFLEQFSRFKKMQVSAKDIVAAVTQSQVVETLNNRIRRKQNWKEFLPASENLSNRFLEAMAIRIADHHAKLQKLQKMKGPTTEKKEANSEKSEKKATVSEGQKNNNTANTDEKTPDEKNQPNNEEDIELID</sequence>
<dbReference type="InterPro" id="IPR036388">
    <property type="entry name" value="WH-like_DNA-bd_sf"/>
</dbReference>
<dbReference type="InterPro" id="IPR036390">
    <property type="entry name" value="WH_DNA-bd_sf"/>
</dbReference>
<dbReference type="Gene3D" id="1.10.10.10">
    <property type="entry name" value="Winged helix-like DNA-binding domain superfamily/Winged helix DNA-binding domain"/>
    <property type="match status" value="1"/>
</dbReference>
<comment type="caution">
    <text evidence="5">The sequence shown here is derived from an EMBL/GenBank/DDBJ whole genome shotgun (WGS) entry which is preliminary data.</text>
</comment>
<dbReference type="CDD" id="cd07323">
    <property type="entry name" value="LAM"/>
    <property type="match status" value="1"/>
</dbReference>
<protein>
    <submittedName>
        <fullName evidence="5">La domain-containing protein / proline-rich family protein</fullName>
    </submittedName>
</protein>
<dbReference type="InterPro" id="IPR006630">
    <property type="entry name" value="La_HTH"/>
</dbReference>
<dbReference type="SUPFAM" id="SSF46785">
    <property type="entry name" value="Winged helix' DNA-binding domain"/>
    <property type="match status" value="1"/>
</dbReference>
<feature type="domain" description="HTH La-type RNA-binding" evidence="4">
    <location>
        <begin position="1"/>
        <end position="90"/>
    </location>
</feature>
<dbReference type="InterPro" id="IPR045180">
    <property type="entry name" value="La_dom_prot"/>
</dbReference>
<feature type="non-terminal residue" evidence="5">
    <location>
        <position position="1"/>
    </location>
</feature>
<dbReference type="PANTHER" id="PTHR22792">
    <property type="entry name" value="LUPUS LA PROTEIN-RELATED"/>
    <property type="match status" value="1"/>
</dbReference>
<keyword evidence="6" id="KW-1185">Reference proteome</keyword>
<dbReference type="Proteomes" id="UP000023152">
    <property type="component" value="Unassembled WGS sequence"/>
</dbReference>
<feature type="region of interest" description="Disordered" evidence="3">
    <location>
        <begin position="114"/>
        <end position="173"/>
    </location>
</feature>
<feature type="compositionally biased region" description="Polar residues" evidence="3">
    <location>
        <begin position="141"/>
        <end position="151"/>
    </location>
</feature>
<evidence type="ECO:0000256" key="3">
    <source>
        <dbReference type="SAM" id="MobiDB-lite"/>
    </source>
</evidence>
<dbReference type="PROSITE" id="PS50961">
    <property type="entry name" value="HTH_LA"/>
    <property type="match status" value="1"/>
</dbReference>
<dbReference type="GO" id="GO:0003723">
    <property type="term" value="F:RNA binding"/>
    <property type="evidence" value="ECO:0007669"/>
    <property type="project" value="UniProtKB-UniRule"/>
</dbReference>
<dbReference type="SMART" id="SM00715">
    <property type="entry name" value="LA"/>
    <property type="match status" value="1"/>
</dbReference>
<feature type="compositionally biased region" description="Basic and acidic residues" evidence="3">
    <location>
        <begin position="123"/>
        <end position="139"/>
    </location>
</feature>
<evidence type="ECO:0000313" key="6">
    <source>
        <dbReference type="Proteomes" id="UP000023152"/>
    </source>
</evidence>